<dbReference type="Proteomes" id="UP001210231">
    <property type="component" value="Unassembled WGS sequence"/>
</dbReference>
<comment type="caution">
    <text evidence="2">The sequence shown here is derived from an EMBL/GenBank/DDBJ whole genome shotgun (WGS) entry which is preliminary data.</text>
</comment>
<organism evidence="2 3">
    <name type="scientific">Polluticaenibacter yanchengensis</name>
    <dbReference type="NCBI Taxonomy" id="3014562"/>
    <lineage>
        <taxon>Bacteria</taxon>
        <taxon>Pseudomonadati</taxon>
        <taxon>Bacteroidota</taxon>
        <taxon>Chitinophagia</taxon>
        <taxon>Chitinophagales</taxon>
        <taxon>Chitinophagaceae</taxon>
        <taxon>Polluticaenibacter</taxon>
    </lineage>
</organism>
<keyword evidence="3" id="KW-1185">Reference proteome</keyword>
<evidence type="ECO:0000256" key="1">
    <source>
        <dbReference type="SAM" id="MobiDB-lite"/>
    </source>
</evidence>
<gene>
    <name evidence="2" type="ORF">O3P16_07895</name>
</gene>
<reference evidence="2 3" key="1">
    <citation type="submission" date="2022-12" db="EMBL/GenBank/DDBJ databases">
        <title>Chitinophagaceae gen. sp. nov., a new member of the family Chitinophagaceae, isolated from soil in a chemical factory.</title>
        <authorList>
            <person name="Ke Z."/>
        </authorList>
    </citation>
    <scope>NUCLEOTIDE SEQUENCE [LARGE SCALE GENOMIC DNA]</scope>
    <source>
        <strain evidence="2 3">LY-5</strain>
    </source>
</reference>
<protein>
    <recommendedName>
        <fullName evidence="4">Portal protein</fullName>
    </recommendedName>
</protein>
<name>A0ABT4UIR5_9BACT</name>
<feature type="compositionally biased region" description="Polar residues" evidence="1">
    <location>
        <begin position="740"/>
        <end position="752"/>
    </location>
</feature>
<proteinExistence type="predicted"/>
<dbReference type="RefSeq" id="WP_407031051.1">
    <property type="nucleotide sequence ID" value="NZ_JAQGEF010000007.1"/>
</dbReference>
<dbReference type="EMBL" id="JAQGEF010000007">
    <property type="protein sequence ID" value="MDA3614726.1"/>
    <property type="molecule type" value="Genomic_DNA"/>
</dbReference>
<accession>A0ABT4UIR5</accession>
<sequence>MNPTTLKETILYKAKKALEDHNKCGANIFYGSEVRYDRNKAYALGNQDQTQYKTLMNIDKEDNVTAMNIDFSIRNIIGKFRDIALSKMSEQTFFITATPVDSLSRHQIDESIAETKAKLKLREIIKAQGMNPDEYPDLALDETDPEDIEELTLRMEIGDQYIRSMDAELIAEDVFLKNDIRDEVEHQLSEDLFDIGVAGFKHEIKDDKVTIRHVNIRNVITSFSTNKYFNGISLAGEIMLLPTKDVIGNFENENDKTIIRNYVSTENAFSSLSTVTNYSQRDYVEVFDFEFIDCDDIVFEKGKHKGNIQISKTKTDNLGKNEKYVGKKVYNVYKGKWIIGTDLVYDFGKKEDMIRSSVPKDAATTELSYQFIAYNFNEMKVESFLDRLIPFADEFQLSILRAQNLKSRIVPDGFSIDIDALQNAAFVRGDKTYGASDLINMFFETGILVMSSKGINGDVQNYKPINEIRNSGTGQNLIALWNDMTNILNQMRSIIGLNDITDGSTPNPRTLNGVASLSHNATNNALSPLFKSRMWLLKRMAEAAIKRGKQVARRSGGYKGFVPAINGLTLKHFEVESKFYLKEFSIGISLRMPDAEQQMLLQSMQNDIAKGYLDSSDVFMIINTYNLKQAQFLLSLKVQRGKERERQQAIQMQEMNGKIQQESAMVAEKAKQDTYNKEYEVKSKLQKEKHEQTMRELELKLRLTNMGQLQRTILKPEDFEETPGEQYYIEGMPDAENEDSSMNYNPLNNQEQYAEPGFDMAQEQVPQF</sequence>
<evidence type="ECO:0000313" key="2">
    <source>
        <dbReference type="EMBL" id="MDA3614726.1"/>
    </source>
</evidence>
<evidence type="ECO:0008006" key="4">
    <source>
        <dbReference type="Google" id="ProtNLM"/>
    </source>
</evidence>
<feature type="region of interest" description="Disordered" evidence="1">
    <location>
        <begin position="730"/>
        <end position="768"/>
    </location>
</feature>
<evidence type="ECO:0000313" key="3">
    <source>
        <dbReference type="Proteomes" id="UP001210231"/>
    </source>
</evidence>